<feature type="transmembrane region" description="Helical" evidence="1">
    <location>
        <begin position="170"/>
        <end position="187"/>
    </location>
</feature>
<accession>A0A1I0IXW9</accession>
<evidence type="ECO:0000256" key="1">
    <source>
        <dbReference type="SAM" id="Phobius"/>
    </source>
</evidence>
<feature type="transmembrane region" description="Helical" evidence="1">
    <location>
        <begin position="115"/>
        <end position="134"/>
    </location>
</feature>
<dbReference type="OrthoDB" id="2374256at2"/>
<feature type="transmembrane region" description="Helical" evidence="1">
    <location>
        <begin position="48"/>
        <end position="72"/>
    </location>
</feature>
<dbReference type="GO" id="GO:0045881">
    <property type="term" value="P:positive regulation of sporulation resulting in formation of a cellular spore"/>
    <property type="evidence" value="ECO:0007669"/>
    <property type="project" value="InterPro"/>
</dbReference>
<dbReference type="SMART" id="SM01251">
    <property type="entry name" value="KbaA"/>
    <property type="match status" value="1"/>
</dbReference>
<evidence type="ECO:0000313" key="2">
    <source>
        <dbReference type="EMBL" id="SEU02001.1"/>
    </source>
</evidence>
<dbReference type="Pfam" id="PF14089">
    <property type="entry name" value="KbaA"/>
    <property type="match status" value="1"/>
</dbReference>
<keyword evidence="1" id="KW-0812">Transmembrane</keyword>
<dbReference type="PIRSF" id="PIRSF029886">
    <property type="entry name" value="KBAA"/>
    <property type="match status" value="1"/>
</dbReference>
<dbReference type="AlphaFoldDB" id="A0A1I0IXW9"/>
<name>A0A1I0IXW9_9BACI</name>
<protein>
    <submittedName>
        <fullName evidence="2">KinB signaling pathway activation protein</fullName>
    </submittedName>
</protein>
<keyword evidence="1" id="KW-0472">Membrane</keyword>
<keyword evidence="3" id="KW-1185">Reference proteome</keyword>
<dbReference type="EMBL" id="FOHJ01000014">
    <property type="protein sequence ID" value="SEU02001.1"/>
    <property type="molecule type" value="Genomic_DNA"/>
</dbReference>
<dbReference type="Proteomes" id="UP000199095">
    <property type="component" value="Unassembled WGS sequence"/>
</dbReference>
<sequence>MTTRKWVHLFFKTLFLGAIAAIITSFFVKSDSYTMFLDPFNAWELFGALIWFMGIGFLFSVVSQTGFFAYLFINQFGLSIFRNFWRPVQVILLAFVLFDLIYFPYQNAGSDASVIPYALTALVILGYGLVVAYVKAKETNQSAFLPAVFFMVVVTVIEWVPVLRTNQTDWMWLMIVPLLVCNTYQLLQLHRIVKTEEQQPGKAINRKQSKQKVTKAK</sequence>
<proteinExistence type="predicted"/>
<dbReference type="InterPro" id="IPR024164">
    <property type="entry name" value="KinB-signalling_activ"/>
</dbReference>
<organism evidence="2 3">
    <name type="scientific">Salinibacillus kushneri</name>
    <dbReference type="NCBI Taxonomy" id="237682"/>
    <lineage>
        <taxon>Bacteria</taxon>
        <taxon>Bacillati</taxon>
        <taxon>Bacillota</taxon>
        <taxon>Bacilli</taxon>
        <taxon>Bacillales</taxon>
        <taxon>Bacillaceae</taxon>
        <taxon>Salinibacillus</taxon>
    </lineage>
</organism>
<evidence type="ECO:0000313" key="3">
    <source>
        <dbReference type="Proteomes" id="UP000199095"/>
    </source>
</evidence>
<dbReference type="RefSeq" id="WP_093137367.1">
    <property type="nucleotide sequence ID" value="NZ_FOHJ01000014.1"/>
</dbReference>
<feature type="transmembrane region" description="Helical" evidence="1">
    <location>
        <begin position="143"/>
        <end position="164"/>
    </location>
</feature>
<keyword evidence="1" id="KW-1133">Transmembrane helix</keyword>
<gene>
    <name evidence="2" type="ORF">SAMN05421676_11493</name>
</gene>
<dbReference type="STRING" id="237682.SAMN05421676_11493"/>
<feature type="transmembrane region" description="Helical" evidence="1">
    <location>
        <begin position="9"/>
        <end position="28"/>
    </location>
</feature>
<reference evidence="3" key="1">
    <citation type="submission" date="2016-10" db="EMBL/GenBank/DDBJ databases">
        <authorList>
            <person name="Varghese N."/>
            <person name="Submissions S."/>
        </authorList>
    </citation>
    <scope>NUCLEOTIDE SEQUENCE [LARGE SCALE GENOMIC DNA]</scope>
    <source>
        <strain evidence="3">CGMCC 1.3566</strain>
    </source>
</reference>
<feature type="transmembrane region" description="Helical" evidence="1">
    <location>
        <begin position="84"/>
        <end position="103"/>
    </location>
</feature>